<dbReference type="STRING" id="39966.A0A369K021"/>
<organism evidence="4 5">
    <name type="scientific">Hypsizygus marmoreus</name>
    <name type="common">White beech mushroom</name>
    <name type="synonym">Agaricus marmoreus</name>
    <dbReference type="NCBI Taxonomy" id="39966"/>
    <lineage>
        <taxon>Eukaryota</taxon>
        <taxon>Fungi</taxon>
        <taxon>Dikarya</taxon>
        <taxon>Basidiomycota</taxon>
        <taxon>Agaricomycotina</taxon>
        <taxon>Agaricomycetes</taxon>
        <taxon>Agaricomycetidae</taxon>
        <taxon>Agaricales</taxon>
        <taxon>Tricholomatineae</taxon>
        <taxon>Lyophyllaceae</taxon>
        <taxon>Hypsizygus</taxon>
    </lineage>
</organism>
<feature type="region of interest" description="Disordered" evidence="2">
    <location>
        <begin position="1"/>
        <end position="111"/>
    </location>
</feature>
<feature type="domain" description="RDRP core" evidence="3">
    <location>
        <begin position="248"/>
        <end position="910"/>
    </location>
</feature>
<keyword evidence="1 4" id="KW-0696">RNA-directed RNA polymerase</keyword>
<feature type="compositionally biased region" description="Basic and acidic residues" evidence="2">
    <location>
        <begin position="558"/>
        <end position="567"/>
    </location>
</feature>
<comment type="caution">
    <text evidence="4">The sequence shown here is derived from an EMBL/GenBank/DDBJ whole genome shotgun (WGS) entry which is preliminary data.</text>
</comment>
<dbReference type="GO" id="GO:0003968">
    <property type="term" value="F:RNA-directed RNA polymerase activity"/>
    <property type="evidence" value="ECO:0007669"/>
    <property type="project" value="UniProtKB-KW"/>
</dbReference>
<dbReference type="PANTHER" id="PTHR23079">
    <property type="entry name" value="RNA-DEPENDENT RNA POLYMERASE"/>
    <property type="match status" value="1"/>
</dbReference>
<gene>
    <name evidence="4" type="primary">RDR1_2</name>
    <name evidence="4" type="ORF">Hypma_006784</name>
</gene>
<reference evidence="4" key="1">
    <citation type="submission" date="2018-04" db="EMBL/GenBank/DDBJ databases">
        <title>Whole genome sequencing of Hypsizygus marmoreus.</title>
        <authorList>
            <person name="Choi I.-G."/>
            <person name="Min B."/>
            <person name="Kim J.-G."/>
            <person name="Kim S."/>
            <person name="Oh Y.-L."/>
            <person name="Kong W.-S."/>
            <person name="Park H."/>
            <person name="Jeong J."/>
            <person name="Song E.-S."/>
        </authorList>
    </citation>
    <scope>NUCLEOTIDE SEQUENCE [LARGE SCALE GENOMIC DNA]</scope>
    <source>
        <strain evidence="4">51987-8</strain>
    </source>
</reference>
<accession>A0A369K021</accession>
<keyword evidence="1" id="KW-0694">RNA-binding</keyword>
<evidence type="ECO:0000259" key="3">
    <source>
        <dbReference type="Pfam" id="PF05183"/>
    </source>
</evidence>
<feature type="region of interest" description="Disordered" evidence="2">
    <location>
        <begin position="558"/>
        <end position="597"/>
    </location>
</feature>
<sequence>MTRFMRAMENMLKDRPLTEESEGSLLQEDDQESDYGEDTISPLACHLNTYPEQLRPPLAQSTSHNFSSSSTSPSSGTKPVKRKTCDPSGLSHNGPDVRPTKKQRNSYQGPSTVISEQPYIIAHSPTVENFPGLPYGVFFEMARLISSNKLPCESISIQHLELLKGRNVESAPKTARTLFPQLASSSAQDPAFAQEMAAQSPWEELDKEEDTLAINPYAGLGNSHSFPGWYGGKVVFSGKLYRDGGSDRIVLNRTYLGPSCRFMRRFGSKNFLRIKIPKTIFHAPHNKLLEFFRRPFVLWGSVFRSFYAKDKNVFLFRTNEVMEDGYIYSDPSLPGMSLLQFIDWHNPLATNATQSMTKWAARTALGLSSSVPGPVIEPENILEEEDIISTTGSDMTDGCGSANRATHLQIMHMLNPTSYPTAIQFRLGGNKGLLTERADTSSREEPKVGIRSSQTKIRYALNHHNPSDLTLRTIEILRTSEMKTPARISPETIIMLAENGVPHSAFLNLVKTSIEEIVEGLTNWEGPDAMYKLWVNVEKAGSVIVSRRGREAVGEARVRGYGDRSSYENDADEDEEGKKADNGVEDRSPAWWADQTSGCPSSLPETVMALLDVGFDHLNSPILLEKLKQFTTSKIKTWTESYRYDVECSASAFVVPDPSGVLGVDEVQIKSSRRNLKDPGGKLTDMIIGDVLMTRNPCKLPTDIRKLRAVENPLLRDYTDVIVCSVAGLRRLLDFLAGGDYDGDRCVAIWDLAFVLSFTNADEKFSVAPFGVAACFTSDGNERVYEFLERTTPQLDSEKTLATQLYLLGALRDTSVVGVYSALHDNALYTLGPRHPCTIRLAYIFNWCLDGAKTGLRIRPETLKKDKNEFYHGRRPRWKPEDPNSNSTCLESKDTPFNKGTFIMDALRTAVEKERTRILIRMDTVFQPLPPRPDQHLTQPWEDAKRRAEGGSNHDIVQAKRRDLSKIAVHVQRMFFEHKLELSKDFTGLQITLRQDVLRSLSKKFSSAPQPSEMECLTDEALISRLRASYAYIYDMERHEQYPNSFSRFPWNLAFRELCSIKASALGPYKAVTNGFYERFKLSRR</sequence>
<feature type="compositionally biased region" description="Low complexity" evidence="2">
    <location>
        <begin position="61"/>
        <end position="77"/>
    </location>
</feature>
<dbReference type="InParanoid" id="A0A369K021"/>
<protein>
    <recommendedName>
        <fullName evidence="1">RNA-dependent RNA polymerase</fullName>
        <ecNumber evidence="1">2.7.7.48</ecNumber>
    </recommendedName>
</protein>
<dbReference type="Proteomes" id="UP000076154">
    <property type="component" value="Unassembled WGS sequence"/>
</dbReference>
<evidence type="ECO:0000256" key="2">
    <source>
        <dbReference type="SAM" id="MobiDB-lite"/>
    </source>
</evidence>
<feature type="compositionally biased region" description="Basic and acidic residues" evidence="2">
    <location>
        <begin position="576"/>
        <end position="588"/>
    </location>
</feature>
<evidence type="ECO:0000313" key="5">
    <source>
        <dbReference type="Proteomes" id="UP000076154"/>
    </source>
</evidence>
<comment type="catalytic activity">
    <reaction evidence="1">
        <text>RNA(n) + a ribonucleoside 5'-triphosphate = RNA(n+1) + diphosphate</text>
        <dbReference type="Rhea" id="RHEA:21248"/>
        <dbReference type="Rhea" id="RHEA-COMP:14527"/>
        <dbReference type="Rhea" id="RHEA-COMP:17342"/>
        <dbReference type="ChEBI" id="CHEBI:33019"/>
        <dbReference type="ChEBI" id="CHEBI:61557"/>
        <dbReference type="ChEBI" id="CHEBI:140395"/>
        <dbReference type="EC" id="2.7.7.48"/>
    </reaction>
</comment>
<evidence type="ECO:0000313" key="4">
    <source>
        <dbReference type="EMBL" id="RDB26117.1"/>
    </source>
</evidence>
<dbReference type="InterPro" id="IPR057596">
    <property type="entry name" value="RDRP_core"/>
</dbReference>
<dbReference type="EMBL" id="LUEZ02000040">
    <property type="protein sequence ID" value="RDB26117.1"/>
    <property type="molecule type" value="Genomic_DNA"/>
</dbReference>
<dbReference type="Pfam" id="PF05183">
    <property type="entry name" value="RdRP"/>
    <property type="match status" value="1"/>
</dbReference>
<proteinExistence type="inferred from homology"/>
<keyword evidence="1" id="KW-0808">Transferase</keyword>
<feature type="compositionally biased region" description="Acidic residues" evidence="2">
    <location>
        <begin position="19"/>
        <end position="37"/>
    </location>
</feature>
<comment type="similarity">
    <text evidence="1">Belongs to the RdRP family.</text>
</comment>
<keyword evidence="1" id="KW-0548">Nucleotidyltransferase</keyword>
<dbReference type="PANTHER" id="PTHR23079:SF55">
    <property type="entry name" value="RNA-DIRECTED RNA POLYMERASE"/>
    <property type="match status" value="1"/>
</dbReference>
<dbReference type="GO" id="GO:0003723">
    <property type="term" value="F:RNA binding"/>
    <property type="evidence" value="ECO:0007669"/>
    <property type="project" value="UniProtKB-KW"/>
</dbReference>
<dbReference type="GO" id="GO:0030422">
    <property type="term" value="P:siRNA processing"/>
    <property type="evidence" value="ECO:0007669"/>
    <property type="project" value="TreeGrafter"/>
</dbReference>
<dbReference type="EC" id="2.7.7.48" evidence="1"/>
<dbReference type="InterPro" id="IPR007855">
    <property type="entry name" value="RDRP"/>
</dbReference>
<name>A0A369K021_HYPMA</name>
<dbReference type="AlphaFoldDB" id="A0A369K021"/>
<keyword evidence="5" id="KW-1185">Reference proteome</keyword>
<evidence type="ECO:0000256" key="1">
    <source>
        <dbReference type="RuleBase" id="RU363098"/>
    </source>
</evidence>
<dbReference type="OrthoDB" id="10055769at2759"/>
<dbReference type="GO" id="GO:0031380">
    <property type="term" value="C:nuclear RNA-directed RNA polymerase complex"/>
    <property type="evidence" value="ECO:0007669"/>
    <property type="project" value="TreeGrafter"/>
</dbReference>